<dbReference type="CDD" id="cd03784">
    <property type="entry name" value="GT1_Gtf-like"/>
    <property type="match status" value="1"/>
</dbReference>
<dbReference type="PANTHER" id="PTHR48048:SF89">
    <property type="entry name" value="GLYCOSYLTRANSFERASE"/>
    <property type="match status" value="1"/>
</dbReference>
<organism evidence="2 3">
    <name type="scientific">Canna indica</name>
    <name type="common">Indian-shot</name>
    <dbReference type="NCBI Taxonomy" id="4628"/>
    <lineage>
        <taxon>Eukaryota</taxon>
        <taxon>Viridiplantae</taxon>
        <taxon>Streptophyta</taxon>
        <taxon>Embryophyta</taxon>
        <taxon>Tracheophyta</taxon>
        <taxon>Spermatophyta</taxon>
        <taxon>Magnoliopsida</taxon>
        <taxon>Liliopsida</taxon>
        <taxon>Zingiberales</taxon>
        <taxon>Cannaceae</taxon>
        <taxon>Canna</taxon>
    </lineage>
</organism>
<name>A0AAQ3KXX8_9LILI</name>
<evidence type="ECO:0000313" key="3">
    <source>
        <dbReference type="Proteomes" id="UP001327560"/>
    </source>
</evidence>
<proteinExistence type="predicted"/>
<dbReference type="Gene3D" id="3.40.50.2000">
    <property type="entry name" value="Glycogen Phosphorylase B"/>
    <property type="match status" value="2"/>
</dbReference>
<dbReference type="EMBL" id="CP136897">
    <property type="protein sequence ID" value="WOL17082.1"/>
    <property type="molecule type" value="Genomic_DNA"/>
</dbReference>
<dbReference type="PANTHER" id="PTHR48048">
    <property type="entry name" value="GLYCOSYLTRANSFERASE"/>
    <property type="match status" value="1"/>
</dbReference>
<protein>
    <recommendedName>
        <fullName evidence="4">Glycosyltransferase</fullName>
    </recommendedName>
</protein>
<evidence type="ECO:0008006" key="4">
    <source>
        <dbReference type="Google" id="ProtNLM"/>
    </source>
</evidence>
<dbReference type="FunFam" id="3.40.50.2000:FF:000020">
    <property type="entry name" value="Glycosyltransferase"/>
    <property type="match status" value="1"/>
</dbReference>
<dbReference type="Pfam" id="PF00201">
    <property type="entry name" value="UDPGT"/>
    <property type="match status" value="1"/>
</dbReference>
<keyword evidence="3" id="KW-1185">Reference proteome</keyword>
<gene>
    <name evidence="2" type="ORF">Cni_G25871</name>
</gene>
<dbReference type="InterPro" id="IPR050481">
    <property type="entry name" value="UDP-glycosyltransf_plant"/>
</dbReference>
<reference evidence="2 3" key="1">
    <citation type="submission" date="2023-10" db="EMBL/GenBank/DDBJ databases">
        <title>Chromosome-scale genome assembly provides insights into flower coloration mechanisms of Canna indica.</title>
        <authorList>
            <person name="Li C."/>
        </authorList>
    </citation>
    <scope>NUCLEOTIDE SEQUENCE [LARGE SCALE GENOMIC DNA]</scope>
    <source>
        <tissue evidence="2">Flower</tissue>
    </source>
</reference>
<dbReference type="GO" id="GO:0035251">
    <property type="term" value="F:UDP-glucosyltransferase activity"/>
    <property type="evidence" value="ECO:0007669"/>
    <property type="project" value="InterPro"/>
</dbReference>
<evidence type="ECO:0000313" key="2">
    <source>
        <dbReference type="EMBL" id="WOL17082.1"/>
    </source>
</evidence>
<dbReference type="SUPFAM" id="SSF53756">
    <property type="entry name" value="UDP-Glycosyltransferase/glycogen phosphorylase"/>
    <property type="match status" value="1"/>
</dbReference>
<accession>A0AAQ3KXX8</accession>
<dbReference type="InterPro" id="IPR002213">
    <property type="entry name" value="UDP_glucos_trans"/>
</dbReference>
<dbReference type="Proteomes" id="UP001327560">
    <property type="component" value="Chromosome 8"/>
</dbReference>
<dbReference type="AlphaFoldDB" id="A0AAQ3KXX8"/>
<sequence length="470" mass="51874">MAIKPTVVMYPASGMGHLVPMVELAKLLLLHEFAVSVVLMESPIKHPSMDPFISRVSASNPSISFHHLPPPAAAAAEPASMFMGIDVHNPNLLQFLGALRRTFDVRAVVLDFFCTDALSVTAELGLPSYFFSASSASGLATLLYLPFLHSTTDVSFGDLGDALVHFPGFPPLPASHLPRETMRREDELYKALLNMCNCLPSADGILINSFEFLEAEAVRALRDGECVPGRRMPPVYCIGPLMADQSKAVEGEKNEKAECVAWLDEQPRGSVVFLCFGSLGSFSEQQLKAIATGLEKSGQRFLWVVKAPRRENEVPQQALSTELDDVLPEGFLKRTKQRGLVVKSWAPQVEVLNHEAVGGFVTHCGWNSVLEAVTAGVAMVAWPLYAEQRMNKVLLMEQAQLLVAMEGYDEEMVAAEEVERKVRWLIESEGGRERATAMKERAVEAKREGWSSRQAWLEVVKAFKEFKLEA</sequence>
<keyword evidence="1" id="KW-0808">Transferase</keyword>
<evidence type="ECO:0000256" key="1">
    <source>
        <dbReference type="ARBA" id="ARBA00022679"/>
    </source>
</evidence>